<dbReference type="InterPro" id="IPR012338">
    <property type="entry name" value="Beta-lactam/transpept-like"/>
</dbReference>
<evidence type="ECO:0000259" key="1">
    <source>
        <dbReference type="Pfam" id="PF00144"/>
    </source>
</evidence>
<dbReference type="PANTHER" id="PTHR43283:SF3">
    <property type="entry name" value="BETA-LACTAMASE FAMILY PROTEIN (AFU_ORTHOLOGUE AFUA_5G07500)"/>
    <property type="match status" value="1"/>
</dbReference>
<evidence type="ECO:0000313" key="2">
    <source>
        <dbReference type="EMBL" id="MSS85342.1"/>
    </source>
</evidence>
<reference evidence="2 3" key="1">
    <citation type="submission" date="2019-08" db="EMBL/GenBank/DDBJ databases">
        <title>In-depth cultivation of the pig gut microbiome towards novel bacterial diversity and tailored functional studies.</title>
        <authorList>
            <person name="Wylensek D."/>
            <person name="Hitch T.C.A."/>
            <person name="Clavel T."/>
        </authorList>
    </citation>
    <scope>NUCLEOTIDE SEQUENCE [LARGE SCALE GENOMIC DNA]</scope>
    <source>
        <strain evidence="2 3">WB03_NA08</strain>
    </source>
</reference>
<dbReference type="RefSeq" id="WP_154546504.1">
    <property type="nucleotide sequence ID" value="NZ_VULO01000015.1"/>
</dbReference>
<feature type="non-terminal residue" evidence="2">
    <location>
        <position position="1"/>
    </location>
</feature>
<sequence>VLSAVAGRDVLPQSVFQIGSITKVWTATLAMMLVDEGLLTLESRVIDIVPDFQVTDDRASRRITVKDLLTHANGLHGDIFTDRGRGNDALKLYVTSQDLRLAQPYAKQSAVLAGFCPGMPP</sequence>
<protein>
    <submittedName>
        <fullName evidence="2">Serine hydrolase</fullName>
    </submittedName>
</protein>
<dbReference type="GO" id="GO:0016787">
    <property type="term" value="F:hydrolase activity"/>
    <property type="evidence" value="ECO:0007669"/>
    <property type="project" value="UniProtKB-KW"/>
</dbReference>
<evidence type="ECO:0000313" key="3">
    <source>
        <dbReference type="Proteomes" id="UP000470875"/>
    </source>
</evidence>
<proteinExistence type="predicted"/>
<dbReference type="AlphaFoldDB" id="A0A6N7WA79"/>
<keyword evidence="3" id="KW-1185">Reference proteome</keyword>
<dbReference type="InterPro" id="IPR050789">
    <property type="entry name" value="Diverse_Enzym_Activities"/>
</dbReference>
<accession>A0A6N7WA79</accession>
<dbReference type="Proteomes" id="UP000470875">
    <property type="component" value="Unassembled WGS sequence"/>
</dbReference>
<dbReference type="Gene3D" id="3.40.710.10">
    <property type="entry name" value="DD-peptidase/beta-lactamase superfamily"/>
    <property type="match status" value="1"/>
</dbReference>
<name>A0A6N7WA79_9ACTO</name>
<keyword evidence="2" id="KW-0378">Hydrolase</keyword>
<dbReference type="InterPro" id="IPR001466">
    <property type="entry name" value="Beta-lactam-related"/>
</dbReference>
<dbReference type="EMBL" id="VULO01000015">
    <property type="protein sequence ID" value="MSS85342.1"/>
    <property type="molecule type" value="Genomic_DNA"/>
</dbReference>
<dbReference type="PANTHER" id="PTHR43283">
    <property type="entry name" value="BETA-LACTAMASE-RELATED"/>
    <property type="match status" value="1"/>
</dbReference>
<organism evidence="2 3">
    <name type="scientific">Scrofimicrobium canadense</name>
    <dbReference type="NCBI Taxonomy" id="2652290"/>
    <lineage>
        <taxon>Bacteria</taxon>
        <taxon>Bacillati</taxon>
        <taxon>Actinomycetota</taxon>
        <taxon>Actinomycetes</taxon>
        <taxon>Actinomycetales</taxon>
        <taxon>Actinomycetaceae</taxon>
        <taxon>Scrofimicrobium</taxon>
    </lineage>
</organism>
<dbReference type="SUPFAM" id="SSF56601">
    <property type="entry name" value="beta-lactamase/transpeptidase-like"/>
    <property type="match status" value="1"/>
</dbReference>
<comment type="caution">
    <text evidence="2">The sequence shown here is derived from an EMBL/GenBank/DDBJ whole genome shotgun (WGS) entry which is preliminary data.</text>
</comment>
<feature type="domain" description="Beta-lactamase-related" evidence="1">
    <location>
        <begin position="6"/>
        <end position="88"/>
    </location>
</feature>
<gene>
    <name evidence="2" type="ORF">FYJ24_11395</name>
</gene>
<dbReference type="Pfam" id="PF00144">
    <property type="entry name" value="Beta-lactamase"/>
    <property type="match status" value="1"/>
</dbReference>